<name>A0A2T8JD62_9POAL</name>
<dbReference type="PANTHER" id="PTHR11403">
    <property type="entry name" value="CYTOCHROME C OXIDASE SUBUNIT III"/>
    <property type="match status" value="1"/>
</dbReference>
<dbReference type="Gramene" id="PVH47848">
    <property type="protein sequence ID" value="PVH47848"/>
    <property type="gene ID" value="PAHAL_4G164800"/>
</dbReference>
<dbReference type="InterPro" id="IPR024791">
    <property type="entry name" value="Cyt_c/ubiquinol_Oxase_su3"/>
</dbReference>
<dbReference type="GO" id="GO:0006123">
    <property type="term" value="P:mitochondrial electron transport, cytochrome c to oxygen"/>
    <property type="evidence" value="ECO:0007669"/>
    <property type="project" value="TreeGrafter"/>
</dbReference>
<sequence>MKFPIILQVDKKRPREGSVISFSEVMFLFPFFWASSHSSLAPTVEISGIWPPKGIGVLDPWEIPLLNTPILPSSGAVVTWAHHAILAGKEKQAV</sequence>
<keyword evidence="8" id="KW-0472">Membrane</keyword>
<proteinExistence type="inferred from homology"/>
<keyword evidence="6" id="KW-1278">Translocase</keyword>
<protein>
    <recommendedName>
        <fullName evidence="4 9">Cytochrome c oxidase subunit 3</fullName>
    </recommendedName>
</protein>
<keyword evidence="7" id="KW-1133">Transmembrane helix</keyword>
<evidence type="ECO:0000256" key="3">
    <source>
        <dbReference type="ARBA" id="ARBA00011164"/>
    </source>
</evidence>
<dbReference type="GO" id="GO:0005739">
    <property type="term" value="C:mitochondrion"/>
    <property type="evidence" value="ECO:0007669"/>
    <property type="project" value="TreeGrafter"/>
</dbReference>
<accession>A0A2T8JD62</accession>
<evidence type="ECO:0000256" key="1">
    <source>
        <dbReference type="ARBA" id="ARBA00004141"/>
    </source>
</evidence>
<dbReference type="PROSITE" id="PS50253">
    <property type="entry name" value="COX3"/>
    <property type="match status" value="1"/>
</dbReference>
<evidence type="ECO:0000256" key="5">
    <source>
        <dbReference type="ARBA" id="ARBA00022692"/>
    </source>
</evidence>
<evidence type="ECO:0000256" key="8">
    <source>
        <dbReference type="ARBA" id="ARBA00023136"/>
    </source>
</evidence>
<evidence type="ECO:0000259" key="10">
    <source>
        <dbReference type="PROSITE" id="PS50253"/>
    </source>
</evidence>
<dbReference type="InterPro" id="IPR013833">
    <property type="entry name" value="Cyt_c_oxidase_su3_a-hlx"/>
</dbReference>
<comment type="subunit">
    <text evidence="3">Component of the cytochrome c oxidase (complex IV, CIV), a multisubunit enzyme composed of a catalytic core of 3 subunits and several supernumerary subunits. The complex exists as a monomer or a dimer and forms supercomplexes (SCs) in the inner mitochondrial membrane with ubiquinol-cytochrome c oxidoreductase (cytochrome b-c1 complex, complex III, CIII).</text>
</comment>
<dbReference type="Gene3D" id="1.20.120.80">
    <property type="entry name" value="Cytochrome c oxidase, subunit III, four-helix bundle"/>
    <property type="match status" value="1"/>
</dbReference>
<evidence type="ECO:0000256" key="4">
    <source>
        <dbReference type="ARBA" id="ARBA00015944"/>
    </source>
</evidence>
<keyword evidence="5 9" id="KW-0812">Transmembrane</keyword>
<evidence type="ECO:0000256" key="2">
    <source>
        <dbReference type="ARBA" id="ARBA00010581"/>
    </source>
</evidence>
<comment type="function">
    <text evidence="9">Component of the cytochrome c oxidase, the last enzyme in the mitochondrial electron transport chain which drives oxidative phosphorylation. The respiratory chain contains 3 multisubunit complexes succinate dehydrogenase (complex II, CII), ubiquinol-cytochrome c oxidoreductase (cytochrome b-c1 complex, complex III, CIII) and cytochrome c oxidase (complex IV, CIV), that cooperate to transfer electrons derived from NADH and succinate to molecular oxygen, creating an electrochemical gradient over the inner membrane that drives transmembrane transport and the ATP synthase. Cytochrome c oxidase is the component of the respiratory chain that catalyzes the reduction of oxygen to water. Electrons originating from reduced cytochrome c in the intermembrane space (IMS) are transferred via the dinuclear copper A center (CU(A)) of subunit 2 and heme A of subunit 1 to the active site in subunit 1, a binuclear center (BNC) formed by heme A3 and copper B (CU(B)). The BNC reduces molecular oxygen to 2 water molecules using 4 electrons from cytochrome c in the IMS and 4 protons from the mitochondrial matrix.</text>
</comment>
<organism evidence="11">
    <name type="scientific">Panicum hallii</name>
    <dbReference type="NCBI Taxonomy" id="206008"/>
    <lineage>
        <taxon>Eukaryota</taxon>
        <taxon>Viridiplantae</taxon>
        <taxon>Streptophyta</taxon>
        <taxon>Embryophyta</taxon>
        <taxon>Tracheophyta</taxon>
        <taxon>Spermatophyta</taxon>
        <taxon>Magnoliopsida</taxon>
        <taxon>Liliopsida</taxon>
        <taxon>Poales</taxon>
        <taxon>Poaceae</taxon>
        <taxon>PACMAD clade</taxon>
        <taxon>Panicoideae</taxon>
        <taxon>Panicodae</taxon>
        <taxon>Paniceae</taxon>
        <taxon>Panicinae</taxon>
        <taxon>Panicum</taxon>
        <taxon>Panicum sect. Panicum</taxon>
    </lineage>
</organism>
<dbReference type="PANTHER" id="PTHR11403:SF7">
    <property type="entry name" value="CYTOCHROME C OXIDASE SUBUNIT 3"/>
    <property type="match status" value="1"/>
</dbReference>
<dbReference type="GO" id="GO:0004129">
    <property type="term" value="F:cytochrome-c oxidase activity"/>
    <property type="evidence" value="ECO:0007669"/>
    <property type="project" value="InterPro"/>
</dbReference>
<gene>
    <name evidence="11" type="ORF">PAHAL_4G164800</name>
</gene>
<feature type="domain" description="Heme-copper oxidase subunit III family profile" evidence="10">
    <location>
        <begin position="22"/>
        <end position="94"/>
    </location>
</feature>
<evidence type="ECO:0000256" key="6">
    <source>
        <dbReference type="ARBA" id="ARBA00022967"/>
    </source>
</evidence>
<dbReference type="EMBL" id="CM008049">
    <property type="protein sequence ID" value="PVH47848.1"/>
    <property type="molecule type" value="Genomic_DNA"/>
</dbReference>
<reference evidence="11" key="1">
    <citation type="submission" date="2018-04" db="EMBL/GenBank/DDBJ databases">
        <title>WGS assembly of Panicum hallii.</title>
        <authorList>
            <person name="Lovell J."/>
            <person name="Jenkins J."/>
            <person name="Lowry D."/>
            <person name="Mamidi S."/>
            <person name="Sreedasyam A."/>
            <person name="Weng X."/>
            <person name="Barry K."/>
            <person name="Bonette J."/>
            <person name="Campitelli B."/>
            <person name="Daum C."/>
            <person name="Gordon S."/>
            <person name="Gould B."/>
            <person name="Lipzen A."/>
            <person name="Macqueen A."/>
            <person name="Palacio-Mejia J."/>
            <person name="Plott C."/>
            <person name="Shakirov E."/>
            <person name="Shu S."/>
            <person name="Yoshinaga Y."/>
            <person name="Zane M."/>
            <person name="Rokhsar D."/>
            <person name="Grimwood J."/>
            <person name="Schmutz J."/>
            <person name="Juenger T."/>
        </authorList>
    </citation>
    <scope>NUCLEOTIDE SEQUENCE [LARGE SCALE GENOMIC DNA]</scope>
    <source>
        <strain evidence="11">FIL2</strain>
    </source>
</reference>
<evidence type="ECO:0000256" key="9">
    <source>
        <dbReference type="RuleBase" id="RU003375"/>
    </source>
</evidence>
<dbReference type="Proteomes" id="UP000243499">
    <property type="component" value="Chromosome 4"/>
</dbReference>
<evidence type="ECO:0000313" key="11">
    <source>
        <dbReference type="EMBL" id="PVH47848.1"/>
    </source>
</evidence>
<dbReference type="SUPFAM" id="SSF81452">
    <property type="entry name" value="Cytochrome c oxidase subunit III-like"/>
    <property type="match status" value="1"/>
</dbReference>
<evidence type="ECO:0000256" key="7">
    <source>
        <dbReference type="ARBA" id="ARBA00022989"/>
    </source>
</evidence>
<dbReference type="InterPro" id="IPR000298">
    <property type="entry name" value="Cyt_c_oxidase-like_su3"/>
</dbReference>
<comment type="similarity">
    <text evidence="2 9">Belongs to the cytochrome c oxidase subunit 3 family.</text>
</comment>
<keyword evidence="9" id="KW-0496">Mitochondrion</keyword>
<dbReference type="AlphaFoldDB" id="A0A2T8JD62"/>
<dbReference type="Pfam" id="PF00510">
    <property type="entry name" value="COX3"/>
    <property type="match status" value="1"/>
</dbReference>
<dbReference type="InterPro" id="IPR035973">
    <property type="entry name" value="Cyt_c_oxidase_su3-like_sf"/>
</dbReference>
<dbReference type="GO" id="GO:0016020">
    <property type="term" value="C:membrane"/>
    <property type="evidence" value="ECO:0007669"/>
    <property type="project" value="UniProtKB-SubCell"/>
</dbReference>
<comment type="subcellular location">
    <subcellularLocation>
        <location evidence="1">Membrane</location>
        <topology evidence="1">Multi-pass membrane protein</topology>
    </subcellularLocation>
</comment>